<proteinExistence type="inferred from homology"/>
<name>A0A0L0FF20_9EUKA</name>
<comment type="similarity">
    <text evidence="1">Belongs to the SAPS family.</text>
</comment>
<dbReference type="GO" id="GO:0005829">
    <property type="term" value="C:cytosol"/>
    <property type="evidence" value="ECO:0007669"/>
    <property type="project" value="TreeGrafter"/>
</dbReference>
<protein>
    <submittedName>
        <fullName evidence="3">Uncharacterized protein</fullName>
    </submittedName>
</protein>
<dbReference type="STRING" id="667725.A0A0L0FF20"/>
<dbReference type="GO" id="GO:0005634">
    <property type="term" value="C:nucleus"/>
    <property type="evidence" value="ECO:0007669"/>
    <property type="project" value="TreeGrafter"/>
</dbReference>
<dbReference type="eggNOG" id="KOG2073">
    <property type="taxonomic scope" value="Eukaryota"/>
</dbReference>
<accession>A0A0L0FF20</accession>
<gene>
    <name evidence="3" type="ORF">SARC_12123</name>
</gene>
<evidence type="ECO:0000256" key="2">
    <source>
        <dbReference type="ARBA" id="ARBA00023306"/>
    </source>
</evidence>
<dbReference type="GO" id="GO:0019888">
    <property type="term" value="F:protein phosphatase regulator activity"/>
    <property type="evidence" value="ECO:0007669"/>
    <property type="project" value="TreeGrafter"/>
</dbReference>
<dbReference type="InterPro" id="IPR007587">
    <property type="entry name" value="SAPS"/>
</dbReference>
<dbReference type="GeneID" id="25912627"/>
<evidence type="ECO:0000313" key="4">
    <source>
        <dbReference type="Proteomes" id="UP000054560"/>
    </source>
</evidence>
<sequence>MFWQFGFHDSSTIDALLEKENVTLKEVLDESTVIQETKGQNKQLIEFLLKPENFTELMEMITVSPGEDEPLEIRYKYPSVACDVLSSEVKPICAAFFDASDRLETLWSCFQRPLPMHPLEASFITRVLIALVQKQPNEMSAFIRAKGSEGIIDVLRHLGTNGVLEFVKKLMNSHVSSENNEIQQWLSQCDFVGTIVSMLHGVDPNLVATFDYGTTDEEVIVMTIANARDLLLDMVNVREELSIGQYEDTTPMQLLGELTMPLTLKTLTDVTFRDPGLLPGSFSQCTIADGVNTEQADSTLEAMVDDTGKEKAADESAEKESAEASGDLVMISAGEGVSPTVNVGVEAGMTIIEKVIHRY</sequence>
<dbReference type="RefSeq" id="XP_014149252.1">
    <property type="nucleotide sequence ID" value="XM_014293777.1"/>
</dbReference>
<evidence type="ECO:0000256" key="1">
    <source>
        <dbReference type="ARBA" id="ARBA00006180"/>
    </source>
</evidence>
<dbReference type="Pfam" id="PF04499">
    <property type="entry name" value="SAPS"/>
    <property type="match status" value="1"/>
</dbReference>
<dbReference type="PANTHER" id="PTHR12634:SF8">
    <property type="entry name" value="FIERY MOUNTAIN, ISOFORM D"/>
    <property type="match status" value="1"/>
</dbReference>
<dbReference type="PANTHER" id="PTHR12634">
    <property type="entry name" value="SIT4 YEAST -ASSOCIATING PROTEIN-RELATED"/>
    <property type="match status" value="1"/>
</dbReference>
<organism evidence="3 4">
    <name type="scientific">Sphaeroforma arctica JP610</name>
    <dbReference type="NCBI Taxonomy" id="667725"/>
    <lineage>
        <taxon>Eukaryota</taxon>
        <taxon>Ichthyosporea</taxon>
        <taxon>Ichthyophonida</taxon>
        <taxon>Sphaeroforma</taxon>
    </lineage>
</organism>
<keyword evidence="2" id="KW-0131">Cell cycle</keyword>
<dbReference type="OrthoDB" id="295029at2759"/>
<keyword evidence="4" id="KW-1185">Reference proteome</keyword>
<dbReference type="Proteomes" id="UP000054560">
    <property type="component" value="Unassembled WGS sequence"/>
</dbReference>
<feature type="non-terminal residue" evidence="3">
    <location>
        <position position="359"/>
    </location>
</feature>
<reference evidence="3 4" key="1">
    <citation type="submission" date="2011-02" db="EMBL/GenBank/DDBJ databases">
        <title>The Genome Sequence of Sphaeroforma arctica JP610.</title>
        <authorList>
            <consortium name="The Broad Institute Genome Sequencing Platform"/>
            <person name="Russ C."/>
            <person name="Cuomo C."/>
            <person name="Young S.K."/>
            <person name="Zeng Q."/>
            <person name="Gargeya S."/>
            <person name="Alvarado L."/>
            <person name="Berlin A."/>
            <person name="Chapman S.B."/>
            <person name="Chen Z."/>
            <person name="Freedman E."/>
            <person name="Gellesch M."/>
            <person name="Goldberg J."/>
            <person name="Griggs A."/>
            <person name="Gujja S."/>
            <person name="Heilman E."/>
            <person name="Heiman D."/>
            <person name="Howarth C."/>
            <person name="Mehta T."/>
            <person name="Neiman D."/>
            <person name="Pearson M."/>
            <person name="Roberts A."/>
            <person name="Saif S."/>
            <person name="Shea T."/>
            <person name="Shenoy N."/>
            <person name="Sisk P."/>
            <person name="Stolte C."/>
            <person name="Sykes S."/>
            <person name="White J."/>
            <person name="Yandava C."/>
            <person name="Burger G."/>
            <person name="Gray M.W."/>
            <person name="Holland P.W.H."/>
            <person name="King N."/>
            <person name="Lang F.B.F."/>
            <person name="Roger A.J."/>
            <person name="Ruiz-Trillo I."/>
            <person name="Haas B."/>
            <person name="Nusbaum C."/>
            <person name="Birren B."/>
        </authorList>
    </citation>
    <scope>NUCLEOTIDE SEQUENCE [LARGE SCALE GENOMIC DNA]</scope>
    <source>
        <strain evidence="3 4">JP610</strain>
    </source>
</reference>
<dbReference type="AlphaFoldDB" id="A0A0L0FF20"/>
<evidence type="ECO:0000313" key="3">
    <source>
        <dbReference type="EMBL" id="KNC75350.1"/>
    </source>
</evidence>
<dbReference type="GO" id="GO:0019903">
    <property type="term" value="F:protein phosphatase binding"/>
    <property type="evidence" value="ECO:0007669"/>
    <property type="project" value="InterPro"/>
</dbReference>
<dbReference type="EMBL" id="KQ243685">
    <property type="protein sequence ID" value="KNC75350.1"/>
    <property type="molecule type" value="Genomic_DNA"/>
</dbReference>